<dbReference type="SUPFAM" id="SSF52151">
    <property type="entry name" value="FabD/lysophospholipase-like"/>
    <property type="match status" value="1"/>
</dbReference>
<evidence type="ECO:0000256" key="1">
    <source>
        <dbReference type="ARBA" id="ARBA00022450"/>
    </source>
</evidence>
<comment type="caution">
    <text evidence="9">The sequence shown here is derived from an EMBL/GenBank/DDBJ whole genome shotgun (WGS) entry which is preliminary data.</text>
</comment>
<dbReference type="Pfam" id="PF18369">
    <property type="entry name" value="PKS_DE"/>
    <property type="match status" value="1"/>
</dbReference>
<keyword evidence="6" id="KW-0012">Acyltransferase</keyword>
<dbReference type="InterPro" id="IPR016036">
    <property type="entry name" value="Malonyl_transacylase_ACP-bd"/>
</dbReference>
<dbReference type="InterPro" id="IPR006162">
    <property type="entry name" value="Ppantetheine_attach_site"/>
</dbReference>
<evidence type="ECO:0000313" key="9">
    <source>
        <dbReference type="EMBL" id="MEU9578344.1"/>
    </source>
</evidence>
<dbReference type="Gene3D" id="1.10.1200.10">
    <property type="entry name" value="ACP-like"/>
    <property type="match status" value="2"/>
</dbReference>
<dbReference type="Pfam" id="PF00109">
    <property type="entry name" value="ketoacyl-synt"/>
    <property type="match status" value="1"/>
</dbReference>
<organism evidence="9 10">
    <name type="scientific">Streptomyces chilikensis</name>
    <dbReference type="NCBI Taxonomy" id="1194079"/>
    <lineage>
        <taxon>Bacteria</taxon>
        <taxon>Bacillati</taxon>
        <taxon>Actinomycetota</taxon>
        <taxon>Actinomycetes</taxon>
        <taxon>Kitasatosporales</taxon>
        <taxon>Streptomycetaceae</taxon>
        <taxon>Streptomyces</taxon>
    </lineage>
</organism>
<evidence type="ECO:0000256" key="2">
    <source>
        <dbReference type="ARBA" id="ARBA00022553"/>
    </source>
</evidence>
<feature type="domain" description="Carrier" evidence="7">
    <location>
        <begin position="239"/>
        <end position="314"/>
    </location>
</feature>
<dbReference type="PROSITE" id="PS50075">
    <property type="entry name" value="CARRIER"/>
    <property type="match status" value="2"/>
</dbReference>
<dbReference type="Pfam" id="PF00550">
    <property type="entry name" value="PP-binding"/>
    <property type="match status" value="2"/>
</dbReference>
<reference evidence="9 10" key="1">
    <citation type="submission" date="2024-06" db="EMBL/GenBank/DDBJ databases">
        <title>The Natural Products Discovery Center: Release of the First 8490 Sequenced Strains for Exploring Actinobacteria Biosynthetic Diversity.</title>
        <authorList>
            <person name="Kalkreuter E."/>
            <person name="Kautsar S.A."/>
            <person name="Yang D."/>
            <person name="Bader C.D."/>
            <person name="Teijaro C.N."/>
            <person name="Fluegel L."/>
            <person name="Davis C.M."/>
            <person name="Simpson J.R."/>
            <person name="Lauterbach L."/>
            <person name="Steele A.D."/>
            <person name="Gui C."/>
            <person name="Meng S."/>
            <person name="Li G."/>
            <person name="Viehrig K."/>
            <person name="Ye F."/>
            <person name="Su P."/>
            <person name="Kiefer A.F."/>
            <person name="Nichols A."/>
            <person name="Cepeda A.J."/>
            <person name="Yan W."/>
            <person name="Fan B."/>
            <person name="Jiang Y."/>
            <person name="Adhikari A."/>
            <person name="Zheng C.-J."/>
            <person name="Schuster L."/>
            <person name="Cowan T.M."/>
            <person name="Smanski M.J."/>
            <person name="Chevrette M.G."/>
            <person name="De Carvalho L.P.S."/>
            <person name="Shen B."/>
        </authorList>
    </citation>
    <scope>NUCLEOTIDE SEQUENCE [LARGE SCALE GENOMIC DNA]</scope>
    <source>
        <strain evidence="9 10">NPDC048117</strain>
    </source>
</reference>
<dbReference type="Gene3D" id="3.30.70.3290">
    <property type="match status" value="1"/>
</dbReference>
<dbReference type="SMART" id="SM01294">
    <property type="entry name" value="PKS_PP_betabranch"/>
    <property type="match status" value="2"/>
</dbReference>
<dbReference type="InterPro" id="IPR041618">
    <property type="entry name" value="PKS_DE"/>
</dbReference>
<dbReference type="InterPro" id="IPR020806">
    <property type="entry name" value="PKS_PP-bd"/>
</dbReference>
<accession>A0ABV3EQ70</accession>
<dbReference type="InterPro" id="IPR014043">
    <property type="entry name" value="Acyl_transferase_dom"/>
</dbReference>
<dbReference type="SUPFAM" id="SSF53901">
    <property type="entry name" value="Thiolase-like"/>
    <property type="match status" value="1"/>
</dbReference>
<dbReference type="InterPro" id="IPR018201">
    <property type="entry name" value="Ketoacyl_synth_AS"/>
</dbReference>
<dbReference type="Gene3D" id="3.40.50.720">
    <property type="entry name" value="NAD(P)-binding Rossmann-like Domain"/>
    <property type="match status" value="2"/>
</dbReference>
<evidence type="ECO:0000259" key="7">
    <source>
        <dbReference type="PROSITE" id="PS50075"/>
    </source>
</evidence>
<dbReference type="SMART" id="SM00825">
    <property type="entry name" value="PKS_KS"/>
    <property type="match status" value="1"/>
</dbReference>
<dbReference type="InterPro" id="IPR057326">
    <property type="entry name" value="KR_dom"/>
</dbReference>
<dbReference type="Pfam" id="PF02801">
    <property type="entry name" value="Ketoacyl-synt_C"/>
    <property type="match status" value="1"/>
</dbReference>
<keyword evidence="5" id="KW-0511">Multifunctional enzyme</keyword>
<dbReference type="Gene3D" id="3.40.366.10">
    <property type="entry name" value="Malonyl-Coenzyme A Acyl Carrier Protein, domain 2"/>
    <property type="match status" value="1"/>
</dbReference>
<name>A0ABV3EQ70_9ACTN</name>
<evidence type="ECO:0000313" key="10">
    <source>
        <dbReference type="Proteomes" id="UP001551584"/>
    </source>
</evidence>
<dbReference type="CDD" id="cd00833">
    <property type="entry name" value="PKS"/>
    <property type="match status" value="1"/>
</dbReference>
<dbReference type="EMBL" id="JBEZNA010000026">
    <property type="protein sequence ID" value="MEU9578344.1"/>
    <property type="molecule type" value="Genomic_DNA"/>
</dbReference>
<dbReference type="PANTHER" id="PTHR43775:SF51">
    <property type="entry name" value="INACTIVE PHENOLPHTHIOCEROL SYNTHESIS POLYKETIDE SYNTHASE TYPE I PKS1-RELATED"/>
    <property type="match status" value="1"/>
</dbReference>
<keyword evidence="2" id="KW-0597">Phosphoprotein</keyword>
<evidence type="ECO:0000256" key="4">
    <source>
        <dbReference type="ARBA" id="ARBA00023194"/>
    </source>
</evidence>
<keyword evidence="3" id="KW-0808">Transferase</keyword>
<dbReference type="PROSITE" id="PS52004">
    <property type="entry name" value="KS3_2"/>
    <property type="match status" value="1"/>
</dbReference>
<dbReference type="SMART" id="SM00822">
    <property type="entry name" value="PKS_KR"/>
    <property type="match status" value="2"/>
</dbReference>
<dbReference type="SUPFAM" id="SSF47336">
    <property type="entry name" value="ACP-like"/>
    <property type="match status" value="2"/>
</dbReference>
<dbReference type="Pfam" id="PF08659">
    <property type="entry name" value="KR"/>
    <property type="match status" value="2"/>
</dbReference>
<dbReference type="SMART" id="SM00823">
    <property type="entry name" value="PKS_PP"/>
    <property type="match status" value="2"/>
</dbReference>
<dbReference type="InterPro" id="IPR013968">
    <property type="entry name" value="PKS_KR"/>
</dbReference>
<evidence type="ECO:0000256" key="5">
    <source>
        <dbReference type="ARBA" id="ARBA00023268"/>
    </source>
</evidence>
<dbReference type="InterPro" id="IPR036736">
    <property type="entry name" value="ACP-like_sf"/>
</dbReference>
<dbReference type="Gene3D" id="6.10.140.1830">
    <property type="match status" value="1"/>
</dbReference>
<dbReference type="Pfam" id="PF00698">
    <property type="entry name" value="Acyl_transf_1"/>
    <property type="match status" value="1"/>
</dbReference>
<evidence type="ECO:0000259" key="8">
    <source>
        <dbReference type="PROSITE" id="PS52004"/>
    </source>
</evidence>
<dbReference type="PROSITE" id="PS00606">
    <property type="entry name" value="KS3_1"/>
    <property type="match status" value="1"/>
</dbReference>
<dbReference type="Gene3D" id="3.40.47.10">
    <property type="match status" value="1"/>
</dbReference>
<dbReference type="SMART" id="SM00827">
    <property type="entry name" value="PKS_AT"/>
    <property type="match status" value="1"/>
</dbReference>
<dbReference type="InterPro" id="IPR014031">
    <property type="entry name" value="Ketoacyl_synth_C"/>
</dbReference>
<sequence>MEAAGARVDLVACDAADADALAAALARVPAGHPLTGVVHTAGVLDDGVIAELDADRVERVLRPKTDAAWNLHQLTRHHHDLAEFTLYSSTAATVGGPGQGNYAAANAYLDELARHRQSLGLPGQAIAWGMWEERSTMTAHLGDTEVTRMARAGILPMASEFGLALFDAAGGSSQSHLVAAHLDLAAVRRFAENDHIGVPPLMRGLVKAPARRAATVTQAVEAPSLAGQLAALSAEQAERTLLDLVRTHVAAVLGHATPETVDTTRAFRELGFDSLTAVEIRNRLNTATGLRLPSTLVFDHPTPQDLVDHLREELLGRTAAVTTATAATTGTADSDTDPVVIVGMACRFPGDVTSPDDLWNLVAQGRDAIDTVPHDRQWELLLPSASEDGWQAPPAIQGGFLRNAGAFDPGFFGISPREALAMDPQHRLLLEAAWETFENAGIDPRGLKGSPAGVFVGVNTQDYVSLLARVPAGAEGYVASGTSGSVASGRISYTFGLEGPAVTVDTACSSSLVALHLAGQALRNGECTMALVGGVNVMATPGTFADFGKQDAMSSDARCKAFADAADGAIWGEGVGVLLVERLSEARRKGHEVLAVVRSTAVNQDGASNGLTAPNGPSQQRVIRQALANAGLTTADVDVVEAHGTGTTLGDPIEAQALLATYGQDRPEGRPLLLGSIKSNIGHTQAAAGVAGVMKMVLAMRHGTVPQTLHIDRPSSHVDWNAGAVELLTEPRDWPDTPDHPRRAGVSSFGLSGTNAHVILEQAPAEEPAAEPEAVPAPTGVVPWVLSAKSEQALKAQAERLLAHVRENPDARVADIGHSLALTRSRFETRAAIVASDLHDFETALAALAEGRPDATVLTGEAHTSPRTVFVFPGQGAQWTGMAVELLDASPVFAARMAECAAALAPHTDWSLLDVVRSGEGLERVDVVQPVLWAVMVSLSELWRSYGVQPAAVIGHSQGEIAAAAVAGILSLQDAAKVVALRSRAITALAGLGGMVSVAQAADTVREAIAAWDGRMSVAAVNGPSSTVVSGDVDALDEFLAHCQANDIRARRVDVDYASHSAHVETIREELARLLDGIAPQQGSTPLYSSLTGRLLDINDTAMDGGYWYDNLRNTVEFENATRAALTDGHTVLIEVSPHPVLSLGLQGTVEDTGTDAAVLGTLRRDEGGLNRFLTSLTEAHCHGLTVDWNTVFAGTGARRTALPTYAFQHQHYWPELSAQTSAAAVDGADAPFWDAVEGEDLEALSQALGGVDAEPLKAALPTLAGWRRQRREKAALNGWTYRVGWKRVTEGAAAAVLPGRWLIAVPAGGSVDDTFADAVGQAMAERGADVLRVTVTGREALAAALAELDPQGIDGIVSLTALGDGGEDGAAGVSGTVVLAQALGDAGVHAPLWALTRGAVSVGGADPLESPHQAAVWGLGRVAGLEMPQRWGGLVDLPAAWDADVAARLCAVLDGTHGGEDQLAVRHEGVFARRLARTVAGAADAWRPSGTVLVTGGTGALGGLVARRLAEQGAEHLVLVGRRGPDAPGADALRKELTELGARVTVAACDLTDGAALEELFARIDADADAGGTPLTAVVHAAGVTADGILDGLTPERLTEALRVSTTGAARLHRLTEDRDLDAFVLFSAFAGTVGGVGQGAYAAAAAHLDALAVHRAGRGLPATSLAWGPWAEGGTALDDPGFAERMRARGLPVLPTDAALTALFRAVPGAGGGADQAGPAAALLVADVDWTTYLPAYLAARPAAWLEDVPEVRAYLARAERTGTGDDEDGAEAFRASLRGLPESEVTRKLLDLVRAEAAVVLGYGSADEIGARRPFRDLGFESLTAVNLRNQLSARTGLKLPVTLVFDHPTPTALAEFLRGEIGGAVRSQEGAETAVLSELDRLEAGLAGLDGDEGARQRITSRLRALVARLDGGPAPADATADVADRLDAASAEEVLAFIDNEFGEA</sequence>
<dbReference type="InterPro" id="IPR020841">
    <property type="entry name" value="PKS_Beta-ketoAc_synthase_dom"/>
</dbReference>
<dbReference type="Pfam" id="PF16197">
    <property type="entry name" value="KAsynt_C_assoc"/>
    <property type="match status" value="1"/>
</dbReference>
<dbReference type="InterPro" id="IPR001227">
    <property type="entry name" value="Ac_transferase_dom_sf"/>
</dbReference>
<evidence type="ECO:0000256" key="6">
    <source>
        <dbReference type="ARBA" id="ARBA00023315"/>
    </source>
</evidence>
<dbReference type="InterPro" id="IPR014030">
    <property type="entry name" value="Ketoacyl_synth_N"/>
</dbReference>
<dbReference type="SUPFAM" id="SSF55048">
    <property type="entry name" value="Probable ACP-binding domain of malonyl-CoA ACP transacylase"/>
    <property type="match status" value="1"/>
</dbReference>
<dbReference type="Proteomes" id="UP001551584">
    <property type="component" value="Unassembled WGS sequence"/>
</dbReference>
<dbReference type="InterPro" id="IPR036291">
    <property type="entry name" value="NAD(P)-bd_dom_sf"/>
</dbReference>
<keyword evidence="1" id="KW-0596">Phosphopantetheine</keyword>
<dbReference type="InterPro" id="IPR009081">
    <property type="entry name" value="PP-bd_ACP"/>
</dbReference>
<gene>
    <name evidence="9" type="ORF">AB0D95_13960</name>
</gene>
<keyword evidence="4" id="KW-0045">Antibiotic biosynthesis</keyword>
<dbReference type="InterPro" id="IPR032821">
    <property type="entry name" value="PKS_assoc"/>
</dbReference>
<proteinExistence type="predicted"/>
<feature type="domain" description="Ketosynthase family 3 (KS3)" evidence="8">
    <location>
        <begin position="336"/>
        <end position="762"/>
    </location>
</feature>
<dbReference type="InterPro" id="IPR016035">
    <property type="entry name" value="Acyl_Trfase/lysoPLipase"/>
</dbReference>
<dbReference type="PANTHER" id="PTHR43775">
    <property type="entry name" value="FATTY ACID SYNTHASE"/>
    <property type="match status" value="1"/>
</dbReference>
<dbReference type="InterPro" id="IPR016039">
    <property type="entry name" value="Thiolase-like"/>
</dbReference>
<protein>
    <submittedName>
        <fullName evidence="9">Type I polyketide synthase</fullName>
    </submittedName>
</protein>
<keyword evidence="10" id="KW-1185">Reference proteome</keyword>
<dbReference type="CDD" id="cd08952">
    <property type="entry name" value="KR_1_SDR_x"/>
    <property type="match status" value="1"/>
</dbReference>
<dbReference type="PROSITE" id="PS00012">
    <property type="entry name" value="PHOSPHOPANTETHEINE"/>
    <property type="match status" value="2"/>
</dbReference>
<dbReference type="InterPro" id="IPR050091">
    <property type="entry name" value="PKS_NRPS_Biosynth_Enz"/>
</dbReference>
<evidence type="ECO:0000256" key="3">
    <source>
        <dbReference type="ARBA" id="ARBA00022679"/>
    </source>
</evidence>
<dbReference type="NCBIfam" id="NF045894">
    <property type="entry name" value="PKS_plus_SDR"/>
    <property type="match status" value="1"/>
</dbReference>
<dbReference type="SUPFAM" id="SSF51735">
    <property type="entry name" value="NAD(P)-binding Rossmann-fold domains"/>
    <property type="match status" value="3"/>
</dbReference>
<feature type="domain" description="Carrier" evidence="7">
    <location>
        <begin position="1790"/>
        <end position="1865"/>
    </location>
</feature>